<proteinExistence type="predicted"/>
<dbReference type="GO" id="GO:0003677">
    <property type="term" value="F:DNA binding"/>
    <property type="evidence" value="ECO:0007669"/>
    <property type="project" value="InterPro"/>
</dbReference>
<name>A0A2U3PUW3_9BRAD</name>
<dbReference type="PROSITE" id="PS50943">
    <property type="entry name" value="HTH_CROC1"/>
    <property type="match status" value="1"/>
</dbReference>
<dbReference type="EMBL" id="LS398110">
    <property type="protein sequence ID" value="SPP92957.1"/>
    <property type="molecule type" value="Genomic_DNA"/>
</dbReference>
<dbReference type="KEGG" id="bvz:BRAD3257_1846"/>
<dbReference type="SUPFAM" id="SSF47413">
    <property type="entry name" value="lambda repressor-like DNA-binding domains"/>
    <property type="match status" value="1"/>
</dbReference>
<dbReference type="Gene3D" id="1.10.260.40">
    <property type="entry name" value="lambda repressor-like DNA-binding domains"/>
    <property type="match status" value="1"/>
</dbReference>
<dbReference type="InterPro" id="IPR010982">
    <property type="entry name" value="Lambda_DNA-bd_dom_sf"/>
</dbReference>
<sequence length="98" mass="10894">MLVWARQIKAGRSLIGWEQFQLALKAGVGIATIRRLERMSGPINAHFETIAKIRRALESAGVEFIGEPKPGVCVRLDCVRSATEGDHGNQQWSKVDHK</sequence>
<accession>A0A2U3PUW3</accession>
<dbReference type="AlphaFoldDB" id="A0A2U3PUW3"/>
<dbReference type="CDD" id="cd00093">
    <property type="entry name" value="HTH_XRE"/>
    <property type="match status" value="1"/>
</dbReference>
<dbReference type="InterPro" id="IPR001387">
    <property type="entry name" value="Cro/C1-type_HTH"/>
</dbReference>
<dbReference type="Proteomes" id="UP000246085">
    <property type="component" value="Chromosome BRAD3257"/>
</dbReference>
<evidence type="ECO:0000313" key="3">
    <source>
        <dbReference type="Proteomes" id="UP000246085"/>
    </source>
</evidence>
<evidence type="ECO:0000313" key="2">
    <source>
        <dbReference type="EMBL" id="SPP92957.1"/>
    </source>
</evidence>
<reference evidence="2 3" key="1">
    <citation type="submission" date="2018-03" db="EMBL/GenBank/DDBJ databases">
        <authorList>
            <person name="Gully D."/>
        </authorList>
    </citation>
    <scope>NUCLEOTIDE SEQUENCE [LARGE SCALE GENOMIC DNA]</scope>
    <source>
        <strain evidence="2">ORS3257</strain>
    </source>
</reference>
<gene>
    <name evidence="2" type="ORF">BRAD3257_1846</name>
</gene>
<organism evidence="2 3">
    <name type="scientific">Bradyrhizobium vignae</name>
    <dbReference type="NCBI Taxonomy" id="1549949"/>
    <lineage>
        <taxon>Bacteria</taxon>
        <taxon>Pseudomonadati</taxon>
        <taxon>Pseudomonadota</taxon>
        <taxon>Alphaproteobacteria</taxon>
        <taxon>Hyphomicrobiales</taxon>
        <taxon>Nitrobacteraceae</taxon>
        <taxon>Bradyrhizobium</taxon>
    </lineage>
</organism>
<evidence type="ECO:0000259" key="1">
    <source>
        <dbReference type="PROSITE" id="PS50943"/>
    </source>
</evidence>
<protein>
    <recommendedName>
        <fullName evidence="1">HTH cro/C1-type domain-containing protein</fullName>
    </recommendedName>
</protein>
<feature type="domain" description="HTH cro/C1-type" evidence="1">
    <location>
        <begin position="8"/>
        <end position="64"/>
    </location>
</feature>